<proteinExistence type="predicted"/>
<evidence type="ECO:0008006" key="11">
    <source>
        <dbReference type="Google" id="ProtNLM"/>
    </source>
</evidence>
<evidence type="ECO:0000256" key="1">
    <source>
        <dbReference type="ARBA" id="ARBA00022723"/>
    </source>
</evidence>
<feature type="chain" id="PRO_5003238063" description="SWIM-type domain-containing protein" evidence="6">
    <location>
        <begin position="21"/>
        <end position="782"/>
    </location>
</feature>
<evidence type="ECO:0000256" key="4">
    <source>
        <dbReference type="PROSITE-ProRule" id="PRU00325"/>
    </source>
</evidence>
<evidence type="ECO:0000259" key="8">
    <source>
        <dbReference type="PROSITE" id="PS50966"/>
    </source>
</evidence>
<dbReference type="InterPro" id="IPR001965">
    <property type="entry name" value="Znf_PHD"/>
</dbReference>
<dbReference type="InterPro" id="IPR019787">
    <property type="entry name" value="Znf_PHD-finger"/>
</dbReference>
<dbReference type="PANTHER" id="PTHR34718:SF2">
    <property type="entry name" value="PHD-TYPE DOMAIN-CONTAINING PROTEIN"/>
    <property type="match status" value="1"/>
</dbReference>
<dbReference type="Gene3D" id="3.30.40.10">
    <property type="entry name" value="Zinc/RING finger domain, C3HC4 (zinc finger)"/>
    <property type="match status" value="1"/>
</dbReference>
<evidence type="ECO:0000313" key="10">
    <source>
        <dbReference type="Proteomes" id="UP000000305"/>
    </source>
</evidence>
<keyword evidence="2 4" id="KW-0863">Zinc-finger</keyword>
<dbReference type="SUPFAM" id="SSF54001">
    <property type="entry name" value="Cysteine proteinases"/>
    <property type="match status" value="1"/>
</dbReference>
<dbReference type="OrthoDB" id="6353126at2759"/>
<accession>E9HDQ1</accession>
<feature type="signal peptide" evidence="6">
    <location>
        <begin position="1"/>
        <end position="20"/>
    </location>
</feature>
<evidence type="ECO:0000256" key="5">
    <source>
        <dbReference type="SAM" id="MobiDB-lite"/>
    </source>
</evidence>
<dbReference type="Gene3D" id="3.40.395.10">
    <property type="entry name" value="Adenoviral Proteinase, Chain A"/>
    <property type="match status" value="1"/>
</dbReference>
<dbReference type="GO" id="GO:0008270">
    <property type="term" value="F:zinc ion binding"/>
    <property type="evidence" value="ECO:0007669"/>
    <property type="project" value="UniProtKB-KW"/>
</dbReference>
<dbReference type="PANTHER" id="PTHR34718">
    <property type="entry name" value="PHD-TYPE DOMAIN-CONTAINING PROTEIN"/>
    <property type="match status" value="1"/>
</dbReference>
<dbReference type="KEGG" id="dpx:DAPPUDRAFT_328445"/>
<dbReference type="InterPro" id="IPR013083">
    <property type="entry name" value="Znf_RING/FYVE/PHD"/>
</dbReference>
<keyword evidence="3" id="KW-0862">Zinc</keyword>
<evidence type="ECO:0000259" key="7">
    <source>
        <dbReference type="PROSITE" id="PS50016"/>
    </source>
</evidence>
<dbReference type="HOGENOM" id="CLU_358356_0_0_1"/>
<keyword evidence="1" id="KW-0479">Metal-binding</keyword>
<dbReference type="eggNOG" id="ENOG502SB4G">
    <property type="taxonomic scope" value="Eukaryota"/>
</dbReference>
<dbReference type="InterPro" id="IPR038765">
    <property type="entry name" value="Papain-like_cys_pep_sf"/>
</dbReference>
<dbReference type="PROSITE" id="PS01359">
    <property type="entry name" value="ZF_PHD_1"/>
    <property type="match status" value="1"/>
</dbReference>
<dbReference type="EMBL" id="GL732625">
    <property type="protein sequence ID" value="EFX70067.1"/>
    <property type="molecule type" value="Genomic_DNA"/>
</dbReference>
<keyword evidence="10" id="KW-1185">Reference proteome</keyword>
<feature type="domain" description="SWIM-type" evidence="8">
    <location>
        <begin position="254"/>
        <end position="288"/>
    </location>
</feature>
<name>E9HDQ1_DAPPU</name>
<protein>
    <recommendedName>
        <fullName evidence="11">SWIM-type domain-containing protein</fullName>
    </recommendedName>
</protein>
<dbReference type="PhylomeDB" id="E9HDQ1"/>
<dbReference type="Proteomes" id="UP000000305">
    <property type="component" value="Unassembled WGS sequence"/>
</dbReference>
<dbReference type="PROSITE" id="PS50966">
    <property type="entry name" value="ZF_SWIM"/>
    <property type="match status" value="1"/>
</dbReference>
<evidence type="ECO:0000256" key="3">
    <source>
        <dbReference type="ARBA" id="ARBA00022833"/>
    </source>
</evidence>
<dbReference type="AlphaFoldDB" id="E9HDQ1"/>
<dbReference type="PROSITE" id="PS50016">
    <property type="entry name" value="ZF_PHD_2"/>
    <property type="match status" value="1"/>
</dbReference>
<organism evidence="9 10">
    <name type="scientific">Daphnia pulex</name>
    <name type="common">Water flea</name>
    <dbReference type="NCBI Taxonomy" id="6669"/>
    <lineage>
        <taxon>Eukaryota</taxon>
        <taxon>Metazoa</taxon>
        <taxon>Ecdysozoa</taxon>
        <taxon>Arthropoda</taxon>
        <taxon>Crustacea</taxon>
        <taxon>Branchiopoda</taxon>
        <taxon>Diplostraca</taxon>
        <taxon>Cladocera</taxon>
        <taxon>Anomopoda</taxon>
        <taxon>Daphniidae</taxon>
        <taxon>Daphnia</taxon>
    </lineage>
</organism>
<evidence type="ECO:0000313" key="9">
    <source>
        <dbReference type="EMBL" id="EFX70067.1"/>
    </source>
</evidence>
<reference evidence="9 10" key="1">
    <citation type="journal article" date="2011" name="Science">
        <title>The ecoresponsive genome of Daphnia pulex.</title>
        <authorList>
            <person name="Colbourne J.K."/>
            <person name="Pfrender M.E."/>
            <person name="Gilbert D."/>
            <person name="Thomas W.K."/>
            <person name="Tucker A."/>
            <person name="Oakley T.H."/>
            <person name="Tokishita S."/>
            <person name="Aerts A."/>
            <person name="Arnold G.J."/>
            <person name="Basu M.K."/>
            <person name="Bauer D.J."/>
            <person name="Caceres C.E."/>
            <person name="Carmel L."/>
            <person name="Casola C."/>
            <person name="Choi J.H."/>
            <person name="Detter J.C."/>
            <person name="Dong Q."/>
            <person name="Dusheyko S."/>
            <person name="Eads B.D."/>
            <person name="Frohlich T."/>
            <person name="Geiler-Samerotte K.A."/>
            <person name="Gerlach D."/>
            <person name="Hatcher P."/>
            <person name="Jogdeo S."/>
            <person name="Krijgsveld J."/>
            <person name="Kriventseva E.V."/>
            <person name="Kultz D."/>
            <person name="Laforsch C."/>
            <person name="Lindquist E."/>
            <person name="Lopez J."/>
            <person name="Manak J.R."/>
            <person name="Muller J."/>
            <person name="Pangilinan J."/>
            <person name="Patwardhan R.P."/>
            <person name="Pitluck S."/>
            <person name="Pritham E.J."/>
            <person name="Rechtsteiner A."/>
            <person name="Rho M."/>
            <person name="Rogozin I.B."/>
            <person name="Sakarya O."/>
            <person name="Salamov A."/>
            <person name="Schaack S."/>
            <person name="Shapiro H."/>
            <person name="Shiga Y."/>
            <person name="Skalitzky C."/>
            <person name="Smith Z."/>
            <person name="Souvorov A."/>
            <person name="Sung W."/>
            <person name="Tang Z."/>
            <person name="Tsuchiya D."/>
            <person name="Tu H."/>
            <person name="Vos H."/>
            <person name="Wang M."/>
            <person name="Wolf Y.I."/>
            <person name="Yamagata H."/>
            <person name="Yamada T."/>
            <person name="Ye Y."/>
            <person name="Shaw J.R."/>
            <person name="Andrews J."/>
            <person name="Crease T.J."/>
            <person name="Tang H."/>
            <person name="Lucas S.M."/>
            <person name="Robertson H.M."/>
            <person name="Bork P."/>
            <person name="Koonin E.V."/>
            <person name="Zdobnov E.M."/>
            <person name="Grigoriev I.V."/>
            <person name="Lynch M."/>
            <person name="Boore J.L."/>
        </authorList>
    </citation>
    <scope>NUCLEOTIDE SEQUENCE [LARGE SCALE GENOMIC DNA]</scope>
</reference>
<feature type="region of interest" description="Disordered" evidence="5">
    <location>
        <begin position="376"/>
        <end position="396"/>
    </location>
</feature>
<evidence type="ECO:0000256" key="2">
    <source>
        <dbReference type="ARBA" id="ARBA00022771"/>
    </source>
</evidence>
<feature type="region of interest" description="Disordered" evidence="5">
    <location>
        <begin position="290"/>
        <end position="342"/>
    </location>
</feature>
<feature type="domain" description="PHD-type" evidence="7">
    <location>
        <begin position="730"/>
        <end position="782"/>
    </location>
</feature>
<sequence>MVKKGFLLTILKLASTRVSSKLSCVWMESDLFAFRLTESYQIVLSRKIKGQHHGQKRVFVDHSQTCHYSCIIQAIMCVDGKRSDFASYFEHHIHPDMNSMGVWALMRYGVKYVLSTNRIESWNSLLKRRFIKHRGYGEEEVIEGNSEIVRRRLLRVLRAKHGVGEKWLLREHLRKNYKLDDENNDELFDFDTEHLEKARDILEIDNIPKGTLKKYEMSPTVLSRGKLIILENRITLVPQQKCFIVTSTSGEKHAVTLFSGEQGSPDQYCTCASTVTCCHIMAAMLSIGYKPRPSKRQPNGTMMRRNMKKKVNSRSGTKKNERYSMNKNSKSTANGYRGLKRKATQERKFEDEFLNPWEEEAELLKQEEDHIFHMERGKELSDQDEESKNEKHEKKMLQKEPDLKNLKERPILEHDNQFHDDFQDYEDNFHYNIIDDSVLQQPEIEKTVEEERPTVTEGENLCDVSGEKVLCTHDSSSEESTHDSSSEESICSIYRDISFDKNIDEDIKKYMENYDGQCRKHQEGNISLESIQRTVFCDEKLSEKEMNEILIPRSWFTDYHMDAASTILRRQFPNIGGFMSVRLSQLANYPVPDKEKWIQILHNPGHWLVVAKGFFGGGSAIRVYDSMNFFEEGRLPVLACMSSLVKTTDSTMTYQIAPCQRMSDKEIGDCGVLAIAFATAIANDKDPIHYQFNGNEIRKHLFNCFVNQEMTIFPGEKRRSTTRIPSRKIPVYCYCRRIDFTGGGKDWDLIECVKCEEWFHRMCVEDYPAKPKKVKWYCTSCK</sequence>
<dbReference type="SMART" id="SM00249">
    <property type="entry name" value="PHD"/>
    <property type="match status" value="1"/>
</dbReference>
<dbReference type="InParanoid" id="E9HDQ1"/>
<feature type="compositionally biased region" description="Polar residues" evidence="5">
    <location>
        <begin position="325"/>
        <end position="334"/>
    </location>
</feature>
<keyword evidence="6" id="KW-0732">Signal</keyword>
<dbReference type="InterPro" id="IPR019786">
    <property type="entry name" value="Zinc_finger_PHD-type_CS"/>
</dbReference>
<dbReference type="SUPFAM" id="SSF57903">
    <property type="entry name" value="FYVE/PHD zinc finger"/>
    <property type="match status" value="1"/>
</dbReference>
<gene>
    <name evidence="9" type="ORF">DAPPUDRAFT_328445</name>
</gene>
<evidence type="ECO:0000256" key="6">
    <source>
        <dbReference type="SAM" id="SignalP"/>
    </source>
</evidence>
<dbReference type="InterPro" id="IPR007527">
    <property type="entry name" value="Znf_SWIM"/>
</dbReference>
<dbReference type="InterPro" id="IPR011011">
    <property type="entry name" value="Znf_FYVE_PHD"/>
</dbReference>